<accession>A0A174IP22</accession>
<keyword evidence="3 6" id="KW-0812">Transmembrane</keyword>
<keyword evidence="4 6" id="KW-1133">Transmembrane helix</keyword>
<feature type="transmembrane region" description="Helical" evidence="6">
    <location>
        <begin position="190"/>
        <end position="208"/>
    </location>
</feature>
<sequence>MKKKMLKTTKNNFITYGMVILAYIIVQIFLLSGSLSNLMQGLLVPLCTYVILALSLNLTVGVLGELSLGHAGFMCIGAFTGAFFSKCTFGTMPDGLRFFLAILIGALVAAVFGILIGIPVLRLRGDYLAIVTLAFGEIIKNVMNVLYVGKDSSGFHLSLKDQMSLNLEEGGEVIIKGAQGISGTPKNSTFTIGVILVLITLFIILNLMNSRDGRAVMAIRDNRIAAESIGINITKYKLMAFAISASLAGVAGVLYAHNLATLTALPKNFGYNMSIMILVFVVLGGIGNMRGSIIAAVILTLLPEVLRGLNDYRMLIYAVVLIVMMLFNWSPKAQDWKARHSLKKLFGRKDHAAKGGN</sequence>
<feature type="transmembrane region" description="Helical" evidence="6">
    <location>
        <begin position="12"/>
        <end position="30"/>
    </location>
</feature>
<evidence type="ECO:0000256" key="2">
    <source>
        <dbReference type="ARBA" id="ARBA00022475"/>
    </source>
</evidence>
<dbReference type="Pfam" id="PF02653">
    <property type="entry name" value="BPD_transp_2"/>
    <property type="match status" value="1"/>
</dbReference>
<reference evidence="7 8" key="1">
    <citation type="submission" date="2015-09" db="EMBL/GenBank/DDBJ databases">
        <authorList>
            <consortium name="Pathogen Informatics"/>
        </authorList>
    </citation>
    <scope>NUCLEOTIDE SEQUENCE [LARGE SCALE GENOMIC DNA]</scope>
    <source>
        <strain evidence="7 8">2789STDY5834876</strain>
    </source>
</reference>
<dbReference type="OrthoDB" id="9789927at2"/>
<keyword evidence="2" id="KW-1003">Cell membrane</keyword>
<feature type="transmembrane region" description="Helical" evidence="6">
    <location>
        <begin position="71"/>
        <end position="92"/>
    </location>
</feature>
<feature type="transmembrane region" description="Helical" evidence="6">
    <location>
        <begin position="277"/>
        <end position="302"/>
    </location>
</feature>
<gene>
    <name evidence="7" type="ORF">ERS852491_03558</name>
</gene>
<evidence type="ECO:0000313" key="7">
    <source>
        <dbReference type="EMBL" id="CUO86630.1"/>
    </source>
</evidence>
<feature type="transmembrane region" description="Helical" evidence="6">
    <location>
        <begin position="128"/>
        <end position="149"/>
    </location>
</feature>
<dbReference type="STRING" id="39482.ERS852491_03558"/>
<feature type="transmembrane region" description="Helical" evidence="6">
    <location>
        <begin position="98"/>
        <end position="121"/>
    </location>
</feature>
<dbReference type="EMBL" id="CYZU01000039">
    <property type="protein sequence ID" value="CUO86630.1"/>
    <property type="molecule type" value="Genomic_DNA"/>
</dbReference>
<dbReference type="RefSeq" id="WP_050641067.1">
    <property type="nucleotide sequence ID" value="NZ_CABKUE010000009.1"/>
</dbReference>
<evidence type="ECO:0000256" key="3">
    <source>
        <dbReference type="ARBA" id="ARBA00022692"/>
    </source>
</evidence>
<dbReference type="AlphaFoldDB" id="A0A174IP22"/>
<keyword evidence="5 6" id="KW-0472">Membrane</keyword>
<evidence type="ECO:0000313" key="8">
    <source>
        <dbReference type="Proteomes" id="UP000095544"/>
    </source>
</evidence>
<feature type="transmembrane region" description="Helical" evidence="6">
    <location>
        <begin position="314"/>
        <end position="331"/>
    </location>
</feature>
<feature type="transmembrane region" description="Helical" evidence="6">
    <location>
        <begin position="42"/>
        <end position="64"/>
    </location>
</feature>
<dbReference type="InterPro" id="IPR001851">
    <property type="entry name" value="ABC_transp_permease"/>
</dbReference>
<dbReference type="GO" id="GO:0015658">
    <property type="term" value="F:branched-chain amino acid transmembrane transporter activity"/>
    <property type="evidence" value="ECO:0007669"/>
    <property type="project" value="InterPro"/>
</dbReference>
<evidence type="ECO:0000256" key="4">
    <source>
        <dbReference type="ARBA" id="ARBA00022989"/>
    </source>
</evidence>
<organism evidence="7 8">
    <name type="scientific">Faecalicatena contorta</name>
    <dbReference type="NCBI Taxonomy" id="39482"/>
    <lineage>
        <taxon>Bacteria</taxon>
        <taxon>Bacillati</taxon>
        <taxon>Bacillota</taxon>
        <taxon>Clostridia</taxon>
        <taxon>Lachnospirales</taxon>
        <taxon>Lachnospiraceae</taxon>
        <taxon>Faecalicatena</taxon>
    </lineage>
</organism>
<dbReference type="PANTHER" id="PTHR30482">
    <property type="entry name" value="HIGH-AFFINITY BRANCHED-CHAIN AMINO ACID TRANSPORT SYSTEM PERMEASE"/>
    <property type="match status" value="1"/>
</dbReference>
<comment type="subcellular location">
    <subcellularLocation>
        <location evidence="1">Cell membrane</location>
        <topology evidence="1">Multi-pass membrane protein</topology>
    </subcellularLocation>
</comment>
<evidence type="ECO:0000256" key="1">
    <source>
        <dbReference type="ARBA" id="ARBA00004651"/>
    </source>
</evidence>
<dbReference type="Proteomes" id="UP000095544">
    <property type="component" value="Unassembled WGS sequence"/>
</dbReference>
<name>A0A174IP22_9FIRM</name>
<dbReference type="GO" id="GO:0005886">
    <property type="term" value="C:plasma membrane"/>
    <property type="evidence" value="ECO:0007669"/>
    <property type="project" value="UniProtKB-SubCell"/>
</dbReference>
<proteinExistence type="predicted"/>
<evidence type="ECO:0000256" key="6">
    <source>
        <dbReference type="SAM" id="Phobius"/>
    </source>
</evidence>
<protein>
    <submittedName>
        <fullName evidence="7">Leucine/isoleucine/valine transporter permease subunit</fullName>
    </submittedName>
</protein>
<dbReference type="CDD" id="cd06581">
    <property type="entry name" value="TM_PBP1_LivM_like"/>
    <property type="match status" value="1"/>
</dbReference>
<evidence type="ECO:0000256" key="5">
    <source>
        <dbReference type="ARBA" id="ARBA00023136"/>
    </source>
</evidence>
<dbReference type="PANTHER" id="PTHR30482:SF10">
    <property type="entry name" value="HIGH-AFFINITY BRANCHED-CHAIN AMINO ACID TRANSPORT PROTEIN BRAE"/>
    <property type="match status" value="1"/>
</dbReference>
<dbReference type="InterPro" id="IPR043428">
    <property type="entry name" value="LivM-like"/>
</dbReference>
<feature type="transmembrane region" description="Helical" evidence="6">
    <location>
        <begin position="238"/>
        <end position="257"/>
    </location>
</feature>